<feature type="region of interest" description="Disordered" evidence="1">
    <location>
        <begin position="270"/>
        <end position="332"/>
    </location>
</feature>
<feature type="compositionally biased region" description="Low complexity" evidence="1">
    <location>
        <begin position="274"/>
        <end position="284"/>
    </location>
</feature>
<feature type="transmembrane region" description="Helical" evidence="2">
    <location>
        <begin position="220"/>
        <end position="239"/>
    </location>
</feature>
<dbReference type="OrthoDB" id="3012488at2759"/>
<feature type="transmembrane region" description="Helical" evidence="2">
    <location>
        <begin position="62"/>
        <end position="83"/>
    </location>
</feature>
<name>A0A8H5FV79_9AGAR</name>
<feature type="transmembrane region" description="Helical" evidence="2">
    <location>
        <begin position="177"/>
        <end position="199"/>
    </location>
</feature>
<feature type="compositionally biased region" description="Polar residues" evidence="1">
    <location>
        <begin position="301"/>
        <end position="316"/>
    </location>
</feature>
<protein>
    <recommendedName>
        <fullName evidence="3">DUF6534 domain-containing protein</fullName>
    </recommendedName>
</protein>
<evidence type="ECO:0000313" key="5">
    <source>
        <dbReference type="Proteomes" id="UP000559256"/>
    </source>
</evidence>
<feature type="transmembrane region" description="Helical" evidence="2">
    <location>
        <begin position="25"/>
        <end position="50"/>
    </location>
</feature>
<accession>A0A8H5FV79</accession>
<dbReference type="AlphaFoldDB" id="A0A8H5FV79"/>
<sequence length="359" mass="39999">MSEPTTSPFPDRPTPISQKAFAESYGGTLICCFFAILFYGVSLLQTYMYFLKYPKDTTWMKLLVLIVTVLGTAQIILVCATIYRYLIVSYTDPSVLAGGTPVIFTGVILGYLVCIMVQTFFARMIYHLMKGMKRYLLITGFVLFILSEFAFGMCWVVKEFQSTTLAELAPWAPKLLVPLRILRMVSDGATTLSLCLILFDAKIQFKPSMKLVRTIIIYSINRFVLTTIVGSVQTILILINPHSISVLSIEFISLHLYINSLLAALNSRNRVRGSGRPSSSYISSEEIRPTPTSVNLPGMSSPISPADTNSPQTPKSPHSLPSPISRSADEYPSLRQTLRKGLKINVETESYVMKDIETP</sequence>
<organism evidence="4 5">
    <name type="scientific">Tetrapyrgos nigripes</name>
    <dbReference type="NCBI Taxonomy" id="182062"/>
    <lineage>
        <taxon>Eukaryota</taxon>
        <taxon>Fungi</taxon>
        <taxon>Dikarya</taxon>
        <taxon>Basidiomycota</taxon>
        <taxon>Agaricomycotina</taxon>
        <taxon>Agaricomycetes</taxon>
        <taxon>Agaricomycetidae</taxon>
        <taxon>Agaricales</taxon>
        <taxon>Marasmiineae</taxon>
        <taxon>Marasmiaceae</taxon>
        <taxon>Tetrapyrgos</taxon>
    </lineage>
</organism>
<dbReference type="PANTHER" id="PTHR40465:SF1">
    <property type="entry name" value="DUF6534 DOMAIN-CONTAINING PROTEIN"/>
    <property type="match status" value="1"/>
</dbReference>
<feature type="domain" description="DUF6534" evidence="3">
    <location>
        <begin position="184"/>
        <end position="269"/>
    </location>
</feature>
<dbReference type="PANTHER" id="PTHR40465">
    <property type="entry name" value="CHROMOSOME 1, WHOLE GENOME SHOTGUN SEQUENCE"/>
    <property type="match status" value="1"/>
</dbReference>
<evidence type="ECO:0000313" key="4">
    <source>
        <dbReference type="EMBL" id="KAF5350381.1"/>
    </source>
</evidence>
<keyword evidence="2" id="KW-1133">Transmembrane helix</keyword>
<proteinExistence type="predicted"/>
<feature type="transmembrane region" description="Helical" evidence="2">
    <location>
        <begin position="135"/>
        <end position="157"/>
    </location>
</feature>
<comment type="caution">
    <text evidence="4">The sequence shown here is derived from an EMBL/GenBank/DDBJ whole genome shotgun (WGS) entry which is preliminary data.</text>
</comment>
<keyword evidence="5" id="KW-1185">Reference proteome</keyword>
<feature type="transmembrane region" description="Helical" evidence="2">
    <location>
        <begin position="103"/>
        <end position="123"/>
    </location>
</feature>
<keyword evidence="2" id="KW-0812">Transmembrane</keyword>
<evidence type="ECO:0000256" key="2">
    <source>
        <dbReference type="SAM" id="Phobius"/>
    </source>
</evidence>
<gene>
    <name evidence="4" type="ORF">D9758_012479</name>
</gene>
<reference evidence="4 5" key="1">
    <citation type="journal article" date="2020" name="ISME J.">
        <title>Uncovering the hidden diversity of litter-decomposition mechanisms in mushroom-forming fungi.</title>
        <authorList>
            <person name="Floudas D."/>
            <person name="Bentzer J."/>
            <person name="Ahren D."/>
            <person name="Johansson T."/>
            <person name="Persson P."/>
            <person name="Tunlid A."/>
        </authorList>
    </citation>
    <scope>NUCLEOTIDE SEQUENCE [LARGE SCALE GENOMIC DNA]</scope>
    <source>
        <strain evidence="4 5">CBS 291.85</strain>
    </source>
</reference>
<dbReference type="Proteomes" id="UP000559256">
    <property type="component" value="Unassembled WGS sequence"/>
</dbReference>
<evidence type="ECO:0000256" key="1">
    <source>
        <dbReference type="SAM" id="MobiDB-lite"/>
    </source>
</evidence>
<keyword evidence="2" id="KW-0472">Membrane</keyword>
<dbReference type="EMBL" id="JAACJM010000074">
    <property type="protein sequence ID" value="KAF5350381.1"/>
    <property type="molecule type" value="Genomic_DNA"/>
</dbReference>
<dbReference type="Pfam" id="PF20152">
    <property type="entry name" value="DUF6534"/>
    <property type="match status" value="1"/>
</dbReference>
<feature type="transmembrane region" description="Helical" evidence="2">
    <location>
        <begin position="245"/>
        <end position="265"/>
    </location>
</feature>
<evidence type="ECO:0000259" key="3">
    <source>
        <dbReference type="Pfam" id="PF20152"/>
    </source>
</evidence>
<dbReference type="InterPro" id="IPR045339">
    <property type="entry name" value="DUF6534"/>
</dbReference>